<dbReference type="AlphaFoldDB" id="A0A167N536"/>
<dbReference type="InterPro" id="IPR004166">
    <property type="entry name" value="a-kinase_dom"/>
</dbReference>
<evidence type="ECO:0000256" key="3">
    <source>
        <dbReference type="ARBA" id="ARBA00022777"/>
    </source>
</evidence>
<keyword evidence="3" id="KW-0418">Kinase</keyword>
<dbReference type="SUPFAM" id="SSF56112">
    <property type="entry name" value="Protein kinase-like (PK-like)"/>
    <property type="match status" value="1"/>
</dbReference>
<feature type="domain" description="Alpha-type protein kinase" evidence="4">
    <location>
        <begin position="1"/>
        <end position="158"/>
    </location>
</feature>
<sequence length="164" mass="18324">MAMTYQFIDKYLAESLLEPTFVIPRLRWIAAGVAIATGNTGQKALLLEEYIEAPEHGFVKYVHNGEAVPLLDPTDTGYETAQFLCFTQHVQWEKTSALAYISDFQGYGSLLTDPQIMTHPSLGDLFAAGNVPEAFERFPTEHICNDFCTWFDLALLEPSHSSTV</sequence>
<dbReference type="InterPro" id="IPR011009">
    <property type="entry name" value="Kinase-like_dom_sf"/>
</dbReference>
<dbReference type="Gene3D" id="3.20.200.10">
    <property type="entry name" value="MHCK/EF2 kinase"/>
    <property type="match status" value="1"/>
</dbReference>
<evidence type="ECO:0000259" key="4">
    <source>
        <dbReference type="PROSITE" id="PS51158"/>
    </source>
</evidence>
<dbReference type="Pfam" id="PF02816">
    <property type="entry name" value="Alpha_kinase"/>
    <property type="match status" value="1"/>
</dbReference>
<organism evidence="5 6">
    <name type="scientific">Calocera viscosa (strain TUFC12733)</name>
    <dbReference type="NCBI Taxonomy" id="1330018"/>
    <lineage>
        <taxon>Eukaryota</taxon>
        <taxon>Fungi</taxon>
        <taxon>Dikarya</taxon>
        <taxon>Basidiomycota</taxon>
        <taxon>Agaricomycotina</taxon>
        <taxon>Dacrymycetes</taxon>
        <taxon>Dacrymycetales</taxon>
        <taxon>Dacrymycetaceae</taxon>
        <taxon>Calocera</taxon>
    </lineage>
</organism>
<proteinExistence type="predicted"/>
<keyword evidence="2" id="KW-0808">Transferase</keyword>
<dbReference type="GO" id="GO:0004674">
    <property type="term" value="F:protein serine/threonine kinase activity"/>
    <property type="evidence" value="ECO:0007669"/>
    <property type="project" value="UniProtKB-KW"/>
</dbReference>
<evidence type="ECO:0000256" key="2">
    <source>
        <dbReference type="ARBA" id="ARBA00022679"/>
    </source>
</evidence>
<keyword evidence="6" id="KW-1185">Reference proteome</keyword>
<reference evidence="5 6" key="1">
    <citation type="journal article" date="2016" name="Mol. Biol. Evol.">
        <title>Comparative Genomics of Early-Diverging Mushroom-Forming Fungi Provides Insights into the Origins of Lignocellulose Decay Capabilities.</title>
        <authorList>
            <person name="Nagy L.G."/>
            <person name="Riley R."/>
            <person name="Tritt A."/>
            <person name="Adam C."/>
            <person name="Daum C."/>
            <person name="Floudas D."/>
            <person name="Sun H."/>
            <person name="Yadav J.S."/>
            <person name="Pangilinan J."/>
            <person name="Larsson K.H."/>
            <person name="Matsuura K."/>
            <person name="Barry K."/>
            <person name="Labutti K."/>
            <person name="Kuo R."/>
            <person name="Ohm R.A."/>
            <person name="Bhattacharya S.S."/>
            <person name="Shirouzu T."/>
            <person name="Yoshinaga Y."/>
            <person name="Martin F.M."/>
            <person name="Grigoriev I.V."/>
            <person name="Hibbett D.S."/>
        </authorList>
    </citation>
    <scope>NUCLEOTIDE SEQUENCE [LARGE SCALE GENOMIC DNA]</scope>
    <source>
        <strain evidence="5 6">TUFC12733</strain>
    </source>
</reference>
<protein>
    <recommendedName>
        <fullName evidence="4">Alpha-type protein kinase domain-containing protein</fullName>
    </recommendedName>
</protein>
<accession>A0A167N536</accession>
<name>A0A167N536_CALVF</name>
<dbReference type="PROSITE" id="PS51158">
    <property type="entry name" value="ALPHA_KINASE"/>
    <property type="match status" value="1"/>
</dbReference>
<evidence type="ECO:0000313" key="6">
    <source>
        <dbReference type="Proteomes" id="UP000076738"/>
    </source>
</evidence>
<dbReference type="Proteomes" id="UP000076738">
    <property type="component" value="Unassembled WGS sequence"/>
</dbReference>
<gene>
    <name evidence="5" type="ORF">CALVIDRAFT_563142</name>
</gene>
<evidence type="ECO:0000256" key="1">
    <source>
        <dbReference type="ARBA" id="ARBA00022527"/>
    </source>
</evidence>
<evidence type="ECO:0000313" key="5">
    <source>
        <dbReference type="EMBL" id="KZO97355.1"/>
    </source>
</evidence>
<dbReference type="GO" id="GO:0005524">
    <property type="term" value="F:ATP binding"/>
    <property type="evidence" value="ECO:0007669"/>
    <property type="project" value="InterPro"/>
</dbReference>
<dbReference type="OrthoDB" id="301415at2759"/>
<dbReference type="EMBL" id="KV417280">
    <property type="protein sequence ID" value="KZO97355.1"/>
    <property type="molecule type" value="Genomic_DNA"/>
</dbReference>
<keyword evidence="1" id="KW-0723">Serine/threonine-protein kinase</keyword>